<evidence type="ECO:0000259" key="2">
    <source>
        <dbReference type="Pfam" id="PF03972"/>
    </source>
</evidence>
<sequence length="383" mass="41172">MMNDKSKHNGTLTKELARLVLISRPEKDEAAMEAARSGVIDFLASGFAASDDEGIRKLWRIIDAEGSRADVPVIGQKRKAGFLAASLLNGFIGHALDLDDVHSDVRGHPRTVILPALISVAATSPLSGERFLAAYTVGVETMARLGRAIGTSHYIRGWHNTATLGAIAAAVAAGYAKRFTAEQLETAIGFAATQASGFKVYPFCSAAHHAADAALRLATNHAFSTSDIEGVRIVFPPNGDAALVETNPRTGEQGRFSVEYVAALALNGYALSLQNFTRAPIDDTIRRFMPRVRRAYDERIEAAPHAVPKGRFTIVEVTTVDGHIYRERVDCPRGAPGNALSPEELRQKLADALAGAQKKADKVVKAVNELQDEKDLQALLALL</sequence>
<protein>
    <submittedName>
        <fullName evidence="3">MmgE/PrpD family protein</fullName>
    </submittedName>
</protein>
<dbReference type="Gene3D" id="1.10.4100.10">
    <property type="entry name" value="2-methylcitrate dehydratase PrpD"/>
    <property type="match status" value="1"/>
</dbReference>
<dbReference type="EMBL" id="CP134050">
    <property type="protein sequence ID" value="WNC15144.1"/>
    <property type="molecule type" value="Genomic_DNA"/>
</dbReference>
<evidence type="ECO:0000313" key="4">
    <source>
        <dbReference type="Proteomes" id="UP001256827"/>
    </source>
</evidence>
<dbReference type="Pfam" id="PF03972">
    <property type="entry name" value="MmgE_PrpD_N"/>
    <property type="match status" value="1"/>
</dbReference>
<dbReference type="RefSeq" id="WP_310768512.1">
    <property type="nucleotide sequence ID" value="NZ_CP134050.1"/>
</dbReference>
<dbReference type="InterPro" id="IPR036148">
    <property type="entry name" value="MmgE/PrpD_sf"/>
</dbReference>
<dbReference type="InterPro" id="IPR005656">
    <property type="entry name" value="MmgE_PrpD"/>
</dbReference>
<evidence type="ECO:0000313" key="3">
    <source>
        <dbReference type="EMBL" id="WNC15144.1"/>
    </source>
</evidence>
<proteinExistence type="inferred from homology"/>
<reference evidence="3 4" key="1">
    <citation type="submission" date="2023-09" db="EMBL/GenBank/DDBJ databases">
        <title>Complete Genome and Methylome dissection of Bacillus brevis NEB573 original source of BbsI restriction endonuclease.</title>
        <authorList>
            <person name="Fomenkov A."/>
            <person name="Roberts R.D."/>
        </authorList>
    </citation>
    <scope>NUCLEOTIDE SEQUENCE [LARGE SCALE GENOMIC DNA]</scope>
    <source>
        <strain evidence="3 4">NEB573</strain>
    </source>
</reference>
<dbReference type="InterPro" id="IPR042183">
    <property type="entry name" value="MmgE/PrpD_sf_1"/>
</dbReference>
<dbReference type="PANTHER" id="PTHR16943">
    <property type="entry name" value="2-METHYLCITRATE DEHYDRATASE-RELATED"/>
    <property type="match status" value="1"/>
</dbReference>
<accession>A0ABY9T4X8</accession>
<dbReference type="PANTHER" id="PTHR16943:SF8">
    <property type="entry name" value="2-METHYLCITRATE DEHYDRATASE"/>
    <property type="match status" value="1"/>
</dbReference>
<keyword evidence="4" id="KW-1185">Reference proteome</keyword>
<feature type="domain" description="MmgE/PrpD N-terminal" evidence="2">
    <location>
        <begin position="15"/>
        <end position="207"/>
    </location>
</feature>
<name>A0ABY9T4X8_BREBE</name>
<comment type="similarity">
    <text evidence="1">Belongs to the PrpD family.</text>
</comment>
<organism evidence="3 4">
    <name type="scientific">Brevibacillus brevis</name>
    <name type="common">Bacillus brevis</name>
    <dbReference type="NCBI Taxonomy" id="1393"/>
    <lineage>
        <taxon>Bacteria</taxon>
        <taxon>Bacillati</taxon>
        <taxon>Bacillota</taxon>
        <taxon>Bacilli</taxon>
        <taxon>Bacillales</taxon>
        <taxon>Paenibacillaceae</taxon>
        <taxon>Brevibacillus</taxon>
    </lineage>
</organism>
<dbReference type="InterPro" id="IPR045336">
    <property type="entry name" value="MmgE_PrpD_N"/>
</dbReference>
<evidence type="ECO:0000256" key="1">
    <source>
        <dbReference type="ARBA" id="ARBA00006174"/>
    </source>
</evidence>
<gene>
    <name evidence="3" type="ORF">RGB73_01840</name>
</gene>
<dbReference type="Proteomes" id="UP001256827">
    <property type="component" value="Chromosome"/>
</dbReference>
<dbReference type="SUPFAM" id="SSF103378">
    <property type="entry name" value="2-methylcitrate dehydratase PrpD"/>
    <property type="match status" value="1"/>
</dbReference>